<reference evidence="2" key="1">
    <citation type="journal article" date="2013" name="Environ. Microbiol.">
        <title>Microbiota from the distal guts of lean and obese adolescents exhibit partial functional redundancy besides clear differences in community structure.</title>
        <authorList>
            <person name="Ferrer M."/>
            <person name="Ruiz A."/>
            <person name="Lanza F."/>
            <person name="Haange S.B."/>
            <person name="Oberbach A."/>
            <person name="Till H."/>
            <person name="Bargiela R."/>
            <person name="Campoy C."/>
            <person name="Segura M.T."/>
            <person name="Richter M."/>
            <person name="von Bergen M."/>
            <person name="Seifert J."/>
            <person name="Suarez A."/>
        </authorList>
    </citation>
    <scope>NUCLEOTIDE SEQUENCE</scope>
</reference>
<evidence type="ECO:0000313" key="2">
    <source>
        <dbReference type="EMBL" id="EKC80165.1"/>
    </source>
</evidence>
<dbReference type="EMBL" id="AJWY01001159">
    <property type="protein sequence ID" value="EKC80165.1"/>
    <property type="molecule type" value="Genomic_DNA"/>
</dbReference>
<organism evidence="2">
    <name type="scientific">human gut metagenome</name>
    <dbReference type="NCBI Taxonomy" id="408170"/>
    <lineage>
        <taxon>unclassified sequences</taxon>
        <taxon>metagenomes</taxon>
        <taxon>organismal metagenomes</taxon>
    </lineage>
</organism>
<dbReference type="AlphaFoldDB" id="K1UPS8"/>
<evidence type="ECO:0000256" key="1">
    <source>
        <dbReference type="SAM" id="MobiDB-lite"/>
    </source>
</evidence>
<feature type="region of interest" description="Disordered" evidence="1">
    <location>
        <begin position="35"/>
        <end position="59"/>
    </location>
</feature>
<comment type="caution">
    <text evidence="2">The sequence shown here is derived from an EMBL/GenBank/DDBJ whole genome shotgun (WGS) entry which is preliminary data.</text>
</comment>
<name>K1UPS8_9ZZZZ</name>
<accession>K1UPS8</accession>
<proteinExistence type="predicted"/>
<gene>
    <name evidence="2" type="ORF">LEA_01673</name>
</gene>
<sequence length="59" mass="6419">METNVLDWLEVTAAACPDKPAFLDEDSAVTFADVRREARNHRHGGGEVPRRAKSGPSPS</sequence>
<protein>
    <submittedName>
        <fullName evidence="2">Uncharacterized protein</fullName>
    </submittedName>
</protein>